<gene>
    <name evidence="7" type="ORF">H0P51_22545</name>
</gene>
<dbReference type="SUPFAM" id="SSF46785">
    <property type="entry name" value="Winged helix' DNA-binding domain"/>
    <property type="match status" value="1"/>
</dbReference>
<dbReference type="CDD" id="cd05466">
    <property type="entry name" value="PBP2_LTTR_substrate"/>
    <property type="match status" value="1"/>
</dbReference>
<reference evidence="8" key="3">
    <citation type="submission" date="2023-07" db="EMBL/GenBank/DDBJ databases">
        <title>Description of Mycobacterium gordonae subsp. intergordonae subsp.nov. and Mycobacterium gordonae subsp. gordonae subsp. nov.</title>
        <authorList>
            <person name="Huang H."/>
        </authorList>
    </citation>
    <scope>NUCLEOTIDE SEQUENCE [LARGE SCALE GENOMIC DNA]</scope>
    <source>
        <strain evidence="8">24</strain>
    </source>
</reference>
<reference evidence="8" key="1">
    <citation type="submission" date="2020-07" db="EMBL/GenBank/DDBJ databases">
        <title>Description of Mycobacterium gordonae subsp. intergordonae subsp.nov. and Mycobacterium gordonae subsp. gordonae subsp. nov.</title>
        <authorList>
            <person name="Yu X."/>
        </authorList>
    </citation>
    <scope>NUCLEOTIDE SEQUENCE [LARGE SCALE GENOMIC DNA]</scope>
    <source>
        <strain evidence="8">24</strain>
    </source>
</reference>
<dbReference type="Gene3D" id="1.10.10.10">
    <property type="entry name" value="Winged helix-like DNA-binding domain superfamily/Winged helix DNA-binding domain"/>
    <property type="match status" value="1"/>
</dbReference>
<keyword evidence="3" id="KW-0238">DNA-binding</keyword>
<dbReference type="KEGG" id="mgor:H0P51_22545"/>
<dbReference type="InterPro" id="IPR036390">
    <property type="entry name" value="WH_DNA-bd_sf"/>
</dbReference>
<sequence length="308" mass="34018">MAEEGSIHAGARAALISQPALSTTLRNLEKELGATLFERSHRGVELTPAGSALLVHARQLVQAMDDTKNVVQAGAKRRQRTFTIGLVEGYAAAAELTGPILAAFQRSHPDLRIQIRRLNFVDQVDAVLDGSVDVGLVRSPYEHDDLVLVPLFSEPTILLASCEHPIARLDEAPIELILDEPLLEQVRTPPQWRDFWNLSEWREGRSRTVETDAVDILQFSMDLAINSTVSPMALSAWRLGGLTELLFRGVRAQDGPRNVAGVGHRRHDNRREVQAFARIAVDVCRAMIALVPESDLAEVDRDDLAHLS</sequence>
<keyword evidence="4" id="KW-0010">Activator</keyword>
<dbReference type="RefSeq" id="WP_180915067.1">
    <property type="nucleotide sequence ID" value="NZ_CP059165.1"/>
</dbReference>
<evidence type="ECO:0000259" key="6">
    <source>
        <dbReference type="PROSITE" id="PS50931"/>
    </source>
</evidence>
<name>A0A7D6DWS9_9MYCO</name>
<evidence type="ECO:0000256" key="3">
    <source>
        <dbReference type="ARBA" id="ARBA00023125"/>
    </source>
</evidence>
<dbReference type="SUPFAM" id="SSF53850">
    <property type="entry name" value="Periplasmic binding protein-like II"/>
    <property type="match status" value="1"/>
</dbReference>
<keyword evidence="8" id="KW-1185">Reference proteome</keyword>
<evidence type="ECO:0000256" key="4">
    <source>
        <dbReference type="ARBA" id="ARBA00023159"/>
    </source>
</evidence>
<dbReference type="PROSITE" id="PS50931">
    <property type="entry name" value="HTH_LYSR"/>
    <property type="match status" value="1"/>
</dbReference>
<evidence type="ECO:0000313" key="7">
    <source>
        <dbReference type="EMBL" id="QLL06488.1"/>
    </source>
</evidence>
<reference evidence="7 8" key="2">
    <citation type="submission" date="2020-07" db="EMBL/GenBank/DDBJ databases">
        <authorList>
            <person name="Yu X."/>
        </authorList>
    </citation>
    <scope>NUCLEOTIDE SEQUENCE [LARGE SCALE GENOMIC DNA]</scope>
    <source>
        <strain evidence="8">24</strain>
    </source>
</reference>
<dbReference type="InterPro" id="IPR005119">
    <property type="entry name" value="LysR_subst-bd"/>
</dbReference>
<dbReference type="Pfam" id="PF00126">
    <property type="entry name" value="HTH_1"/>
    <property type="match status" value="1"/>
</dbReference>
<dbReference type="EMBL" id="CP059165">
    <property type="protein sequence ID" value="QLL06488.1"/>
    <property type="molecule type" value="Genomic_DNA"/>
</dbReference>
<dbReference type="PANTHER" id="PTHR30346:SF0">
    <property type="entry name" value="HCA OPERON TRANSCRIPTIONAL ACTIVATOR HCAR"/>
    <property type="match status" value="1"/>
</dbReference>
<dbReference type="InterPro" id="IPR036388">
    <property type="entry name" value="WH-like_DNA-bd_sf"/>
</dbReference>
<dbReference type="PRINTS" id="PR00039">
    <property type="entry name" value="HTHLYSR"/>
</dbReference>
<dbReference type="PANTHER" id="PTHR30346">
    <property type="entry name" value="TRANSCRIPTIONAL DUAL REGULATOR HCAR-RELATED"/>
    <property type="match status" value="1"/>
</dbReference>
<proteinExistence type="inferred from homology"/>
<organism evidence="7 8">
    <name type="scientific">Mycobacterium vicinigordonae</name>
    <dbReference type="NCBI Taxonomy" id="1719132"/>
    <lineage>
        <taxon>Bacteria</taxon>
        <taxon>Bacillati</taxon>
        <taxon>Actinomycetota</taxon>
        <taxon>Actinomycetes</taxon>
        <taxon>Mycobacteriales</taxon>
        <taxon>Mycobacteriaceae</taxon>
        <taxon>Mycobacterium</taxon>
    </lineage>
</organism>
<evidence type="ECO:0000256" key="1">
    <source>
        <dbReference type="ARBA" id="ARBA00009437"/>
    </source>
</evidence>
<dbReference type="GO" id="GO:0003677">
    <property type="term" value="F:DNA binding"/>
    <property type="evidence" value="ECO:0007669"/>
    <property type="project" value="UniProtKB-KW"/>
</dbReference>
<dbReference type="Proteomes" id="UP000510682">
    <property type="component" value="Chromosome"/>
</dbReference>
<evidence type="ECO:0000256" key="2">
    <source>
        <dbReference type="ARBA" id="ARBA00023015"/>
    </source>
</evidence>
<dbReference type="GO" id="GO:0032993">
    <property type="term" value="C:protein-DNA complex"/>
    <property type="evidence" value="ECO:0007669"/>
    <property type="project" value="TreeGrafter"/>
</dbReference>
<keyword evidence="2" id="KW-0805">Transcription regulation</keyword>
<evidence type="ECO:0000313" key="8">
    <source>
        <dbReference type="Proteomes" id="UP000510682"/>
    </source>
</evidence>
<comment type="similarity">
    <text evidence="1">Belongs to the LysR transcriptional regulatory family.</text>
</comment>
<dbReference type="Pfam" id="PF03466">
    <property type="entry name" value="LysR_substrate"/>
    <property type="match status" value="1"/>
</dbReference>
<protein>
    <submittedName>
        <fullName evidence="7">LysR family transcriptional regulator</fullName>
    </submittedName>
</protein>
<dbReference type="GO" id="GO:0003700">
    <property type="term" value="F:DNA-binding transcription factor activity"/>
    <property type="evidence" value="ECO:0007669"/>
    <property type="project" value="InterPro"/>
</dbReference>
<dbReference type="InterPro" id="IPR000847">
    <property type="entry name" value="LysR_HTH_N"/>
</dbReference>
<accession>A0A7D6DWS9</accession>
<feature type="domain" description="HTH lysR-type" evidence="6">
    <location>
        <begin position="1"/>
        <end position="47"/>
    </location>
</feature>
<keyword evidence="5" id="KW-0804">Transcription</keyword>
<evidence type="ECO:0000256" key="5">
    <source>
        <dbReference type="ARBA" id="ARBA00023163"/>
    </source>
</evidence>
<dbReference type="Gene3D" id="3.40.190.290">
    <property type="match status" value="1"/>
</dbReference>
<dbReference type="AlphaFoldDB" id="A0A7D6DWS9"/>